<dbReference type="PANTHER" id="PTHR43806:SF66">
    <property type="entry name" value="SERIN ENDOPEPTIDASE"/>
    <property type="match status" value="1"/>
</dbReference>
<evidence type="ECO:0000259" key="9">
    <source>
        <dbReference type="Pfam" id="PF00082"/>
    </source>
</evidence>
<evidence type="ECO:0000256" key="8">
    <source>
        <dbReference type="RuleBase" id="RU003355"/>
    </source>
</evidence>
<dbReference type="GO" id="GO:0016020">
    <property type="term" value="C:membrane"/>
    <property type="evidence" value="ECO:0007669"/>
    <property type="project" value="InterPro"/>
</dbReference>
<dbReference type="AlphaFoldDB" id="A0A370TJF9"/>
<feature type="active site" description="Charge relay system" evidence="6 7">
    <location>
        <position position="204"/>
    </location>
</feature>
<comment type="similarity">
    <text evidence="1 7 8">Belongs to the peptidase S8 family.</text>
</comment>
<dbReference type="OrthoDB" id="10256524at2759"/>
<feature type="active site" description="Charge relay system" evidence="6 7">
    <location>
        <position position="543"/>
    </location>
</feature>
<dbReference type="SUPFAM" id="SSF52743">
    <property type="entry name" value="Subtilisin-like"/>
    <property type="match status" value="1"/>
</dbReference>
<reference evidence="11 12" key="1">
    <citation type="journal article" date="2018" name="IMA Fungus">
        <title>IMA Genome-F 9: Draft genome sequence of Annulohypoxylon stygium, Aspergillus mulundensis, Berkeleyomyces basicola (syn. Thielaviopsis basicola), Ceratocystis smalleyi, two Cercospora beticola strains, Coleophoma cylindrospora, Fusarium fracticaudum, Phialophora cf. hyalina, and Morchella septimelata.</title>
        <authorList>
            <person name="Wingfield B.D."/>
            <person name="Bills G.F."/>
            <person name="Dong Y."/>
            <person name="Huang W."/>
            <person name="Nel W.J."/>
            <person name="Swalarsk-Parry B.S."/>
            <person name="Vaghefi N."/>
            <person name="Wilken P.M."/>
            <person name="An Z."/>
            <person name="de Beer Z.W."/>
            <person name="De Vos L."/>
            <person name="Chen L."/>
            <person name="Duong T.A."/>
            <person name="Gao Y."/>
            <person name="Hammerbacher A."/>
            <person name="Kikkert J.R."/>
            <person name="Li Y."/>
            <person name="Li H."/>
            <person name="Li K."/>
            <person name="Li Q."/>
            <person name="Liu X."/>
            <person name="Ma X."/>
            <person name="Naidoo K."/>
            <person name="Pethybridge S.J."/>
            <person name="Sun J."/>
            <person name="Steenkamp E.T."/>
            <person name="van der Nest M.A."/>
            <person name="van Wyk S."/>
            <person name="Wingfield M.J."/>
            <person name="Xiong C."/>
            <person name="Yue Q."/>
            <person name="Zhang X."/>
        </authorList>
    </citation>
    <scope>NUCLEOTIDE SEQUENCE [LARGE SCALE GENOMIC DNA]</scope>
    <source>
        <strain evidence="11 12">BP 5553</strain>
    </source>
</reference>
<keyword evidence="2 7" id="KW-0645">Protease</keyword>
<evidence type="ECO:0000256" key="2">
    <source>
        <dbReference type="ARBA" id="ARBA00022670"/>
    </source>
</evidence>
<dbReference type="InterPro" id="IPR023827">
    <property type="entry name" value="Peptidase_S8_Asp-AS"/>
</dbReference>
<evidence type="ECO:0000256" key="3">
    <source>
        <dbReference type="ARBA" id="ARBA00022729"/>
    </source>
</evidence>
<evidence type="ECO:0000313" key="11">
    <source>
        <dbReference type="EMBL" id="RDL35480.1"/>
    </source>
</evidence>
<dbReference type="PANTHER" id="PTHR43806">
    <property type="entry name" value="PEPTIDASE S8"/>
    <property type="match status" value="1"/>
</dbReference>
<feature type="domain" description="C5a peptidase/Subtilisin-like protease SBT2-like Fn3-like" evidence="10">
    <location>
        <begin position="617"/>
        <end position="725"/>
    </location>
</feature>
<gene>
    <name evidence="11" type="ORF">BP5553_07411</name>
</gene>
<dbReference type="InterPro" id="IPR015500">
    <property type="entry name" value="Peptidase_S8_subtilisin-rel"/>
</dbReference>
<dbReference type="PRINTS" id="PR00723">
    <property type="entry name" value="SUBTILISIN"/>
</dbReference>
<dbReference type="Pfam" id="PF06280">
    <property type="entry name" value="fn3_5"/>
    <property type="match status" value="1"/>
</dbReference>
<dbReference type="PROSITE" id="PS51892">
    <property type="entry name" value="SUBTILASE"/>
    <property type="match status" value="1"/>
</dbReference>
<dbReference type="GO" id="GO:0006508">
    <property type="term" value="P:proteolysis"/>
    <property type="evidence" value="ECO:0007669"/>
    <property type="project" value="UniProtKB-KW"/>
</dbReference>
<dbReference type="Gene3D" id="3.40.50.200">
    <property type="entry name" value="Peptidase S8/S53 domain"/>
    <property type="match status" value="2"/>
</dbReference>
<dbReference type="GO" id="GO:0004252">
    <property type="term" value="F:serine-type endopeptidase activity"/>
    <property type="evidence" value="ECO:0007669"/>
    <property type="project" value="UniProtKB-UniRule"/>
</dbReference>
<evidence type="ECO:0008006" key="13">
    <source>
        <dbReference type="Google" id="ProtNLM"/>
    </source>
</evidence>
<dbReference type="GeneID" id="43600260"/>
<evidence type="ECO:0000256" key="5">
    <source>
        <dbReference type="ARBA" id="ARBA00022825"/>
    </source>
</evidence>
<keyword evidence="4 7" id="KW-0378">Hydrolase</keyword>
<feature type="domain" description="Peptidase S8/S53" evidence="9">
    <location>
        <begin position="147"/>
        <end position="579"/>
    </location>
</feature>
<dbReference type="PROSITE" id="PS00137">
    <property type="entry name" value="SUBTILASE_HIS"/>
    <property type="match status" value="1"/>
</dbReference>
<evidence type="ECO:0000256" key="6">
    <source>
        <dbReference type="PIRSR" id="PIRSR615500-1"/>
    </source>
</evidence>
<dbReference type="InterPro" id="IPR022398">
    <property type="entry name" value="Peptidase_S8_His-AS"/>
</dbReference>
<dbReference type="InterPro" id="IPR036852">
    <property type="entry name" value="Peptidase_S8/S53_dom_sf"/>
</dbReference>
<evidence type="ECO:0000256" key="1">
    <source>
        <dbReference type="ARBA" id="ARBA00011073"/>
    </source>
</evidence>
<dbReference type="InterPro" id="IPR010435">
    <property type="entry name" value="C5a/SBT2-like_Fn3"/>
</dbReference>
<feature type="active site" description="Charge relay system" evidence="6 7">
    <location>
        <position position="156"/>
    </location>
</feature>
<dbReference type="Proteomes" id="UP000254866">
    <property type="component" value="Unassembled WGS sequence"/>
</dbReference>
<keyword evidence="12" id="KW-1185">Reference proteome</keyword>
<proteinExistence type="inferred from homology"/>
<dbReference type="PROSITE" id="PS00136">
    <property type="entry name" value="SUBTILASE_ASP"/>
    <property type="match status" value="1"/>
</dbReference>
<dbReference type="STRING" id="2656787.A0A370TJF9"/>
<sequence length="910" mass="97339">MALTPQDPSILDRAYIVRLAPEAEYPDKLARRDDLHIAAFHKRASALDYTVRYEFKNPCVFLGISIQVTGTRTDEEIFSELQALAGADSVSRVGKVGLPIIPGTPQPPLPFLSYADPPPLNVSTGGRLDSTLEMGGVDKLHRLGIKGNGMKIGIIDSGVDYRHPALGGGFGPGHKIAGGYAFTTDNGTLANTTDPLTTCVGGGHGTHVTGIIGMEPTPGGFDITGVAPEATLYMYKVLACFTSAEWDSIIAAMSKAHEDGVDIVSMSIGGPLQGFSGEPDPTAAAIQSLADAGIPVIISIGNEAVASPRARNLYSVTIPGSQPSAIGVGAISNTVFPLVYSAVDSMGTTIQYASVYPVNLPSGADIYIMSDGCSSDEWNNVLSIVDANNTIIAFEATYPMCPADALGAWSGASTQPHYIMAFTAHSTNILNPNQEDPFLSAYNTLPEGYHGSVQLINVNSTEGDKLISNFEAAGGYRKYKWKLSSGVTSAPEPAGGLMDYYSSFGPTWHDYQLKPQISAPGGHILSTWPLGPQLGYSILSGTSMAAPYIAGAFALVKSQFPKATNQEILERLQTTATPLPWVFNASMLAATPQQGAGMVNVYNAIFSESQISPGQITVRDVSRTEYGTANITIQNTSAKPKTYSFSHEGAGYMDYTLQYQELNQRPQYGSANFALSGITIPPGQSDTIHLSINPPNDVDPTSLPVFSGFLCVSDSDGESFHIPYVGAPYSIYNAAYLVVKNDSQAGIISPRVWSYDANGTIVTDYGLEEFVPDRGYGSDLSTSQWTREFRVDVLPADTNITADHYGFDRTITYPDIPSKFTPNMTVFGYPSFGMLANNTGYIWPGANGQFGADTKVMSSNGVRYLVGDGDYRWFVSVLRWGGTSGKRDDYDTWLSPILRVVSNSISTSHV</sequence>
<evidence type="ECO:0000259" key="10">
    <source>
        <dbReference type="Pfam" id="PF06280"/>
    </source>
</evidence>
<dbReference type="PROSITE" id="PS00138">
    <property type="entry name" value="SUBTILASE_SER"/>
    <property type="match status" value="1"/>
</dbReference>
<dbReference type="InterPro" id="IPR023828">
    <property type="entry name" value="Peptidase_S8_Ser-AS"/>
</dbReference>
<dbReference type="Pfam" id="PF00082">
    <property type="entry name" value="Peptidase_S8"/>
    <property type="match status" value="1"/>
</dbReference>
<accession>A0A370TJF9</accession>
<dbReference type="RefSeq" id="XP_031868303.1">
    <property type="nucleotide sequence ID" value="XM_032016034.1"/>
</dbReference>
<evidence type="ECO:0000313" key="12">
    <source>
        <dbReference type="Proteomes" id="UP000254866"/>
    </source>
</evidence>
<protein>
    <recommendedName>
        <fullName evidence="13">Subtilisin-like protein</fullName>
    </recommendedName>
</protein>
<organism evidence="11 12">
    <name type="scientific">Venustampulla echinocandica</name>
    <dbReference type="NCBI Taxonomy" id="2656787"/>
    <lineage>
        <taxon>Eukaryota</taxon>
        <taxon>Fungi</taxon>
        <taxon>Dikarya</taxon>
        <taxon>Ascomycota</taxon>
        <taxon>Pezizomycotina</taxon>
        <taxon>Leotiomycetes</taxon>
        <taxon>Helotiales</taxon>
        <taxon>Pleuroascaceae</taxon>
        <taxon>Venustampulla</taxon>
    </lineage>
</organism>
<name>A0A370TJF9_9HELO</name>
<evidence type="ECO:0000256" key="4">
    <source>
        <dbReference type="ARBA" id="ARBA00022801"/>
    </source>
</evidence>
<comment type="caution">
    <text evidence="11">The sequence shown here is derived from an EMBL/GenBank/DDBJ whole genome shotgun (WGS) entry which is preliminary data.</text>
</comment>
<dbReference type="InterPro" id="IPR050131">
    <property type="entry name" value="Peptidase_S8_subtilisin-like"/>
</dbReference>
<evidence type="ECO:0000256" key="7">
    <source>
        <dbReference type="PROSITE-ProRule" id="PRU01240"/>
    </source>
</evidence>
<dbReference type="InterPro" id="IPR000209">
    <property type="entry name" value="Peptidase_S8/S53_dom"/>
</dbReference>
<keyword evidence="3" id="KW-0732">Signal</keyword>
<keyword evidence="5 7" id="KW-0720">Serine protease</keyword>
<dbReference type="EMBL" id="NPIC01000006">
    <property type="protein sequence ID" value="RDL35480.1"/>
    <property type="molecule type" value="Genomic_DNA"/>
</dbReference>